<dbReference type="SUPFAM" id="SSF50341">
    <property type="entry name" value="CheW-like"/>
    <property type="match status" value="2"/>
</dbReference>
<dbReference type="Pfam" id="PF01584">
    <property type="entry name" value="CheW"/>
    <property type="match status" value="2"/>
</dbReference>
<dbReference type="Proteomes" id="UP001154265">
    <property type="component" value="Unassembled WGS sequence"/>
</dbReference>
<dbReference type="RefSeq" id="WP_277866883.1">
    <property type="nucleotide sequence ID" value="NZ_JAKKUT010000002.1"/>
</dbReference>
<dbReference type="PROSITE" id="PS50851">
    <property type="entry name" value="CHEW"/>
    <property type="match status" value="2"/>
</dbReference>
<evidence type="ECO:0000259" key="1">
    <source>
        <dbReference type="PROSITE" id="PS50851"/>
    </source>
</evidence>
<dbReference type="InterPro" id="IPR039315">
    <property type="entry name" value="CheW"/>
</dbReference>
<name>A0ABT6EZH6_9SYNE</name>
<dbReference type="SMART" id="SM00260">
    <property type="entry name" value="CheW"/>
    <property type="match status" value="2"/>
</dbReference>
<protein>
    <submittedName>
        <fullName evidence="2">Chemotaxis protein CheW</fullName>
    </submittedName>
</protein>
<dbReference type="InterPro" id="IPR036061">
    <property type="entry name" value="CheW-like_dom_sf"/>
</dbReference>
<dbReference type="PANTHER" id="PTHR22617">
    <property type="entry name" value="CHEMOTAXIS SENSOR HISTIDINE KINASE-RELATED"/>
    <property type="match status" value="1"/>
</dbReference>
<gene>
    <name evidence="2" type="ORF">L3556_08685</name>
</gene>
<dbReference type="InterPro" id="IPR002545">
    <property type="entry name" value="CheW-lke_dom"/>
</dbReference>
<evidence type="ECO:0000313" key="3">
    <source>
        <dbReference type="Proteomes" id="UP001154265"/>
    </source>
</evidence>
<feature type="domain" description="CheW-like" evidence="1">
    <location>
        <begin position="196"/>
        <end position="332"/>
    </location>
</feature>
<comment type="caution">
    <text evidence="2">The sequence shown here is derived from an EMBL/GenBank/DDBJ whole genome shotgun (WGS) entry which is preliminary data.</text>
</comment>
<dbReference type="PANTHER" id="PTHR22617:SF23">
    <property type="entry name" value="CHEMOTAXIS PROTEIN CHEW"/>
    <property type="match status" value="1"/>
</dbReference>
<accession>A0ABT6EZH6</accession>
<evidence type="ECO:0000313" key="2">
    <source>
        <dbReference type="EMBL" id="MDG2990999.1"/>
    </source>
</evidence>
<reference evidence="2" key="2">
    <citation type="submission" date="2022-01" db="EMBL/GenBank/DDBJ databases">
        <authorList>
            <person name="Zivanovic Y."/>
            <person name="Moreira D."/>
            <person name="Lopez-Garcia P."/>
        </authorList>
    </citation>
    <scope>NUCLEOTIDE SEQUENCE</scope>
    <source>
        <strain evidence="2">G9</strain>
    </source>
</reference>
<keyword evidence="3" id="KW-1185">Reference proteome</keyword>
<feature type="domain" description="CheW-like" evidence="1">
    <location>
        <begin position="1"/>
        <end position="142"/>
    </location>
</feature>
<dbReference type="Gene3D" id="2.30.30.40">
    <property type="entry name" value="SH3 Domains"/>
    <property type="match status" value="2"/>
</dbReference>
<proteinExistence type="predicted"/>
<sequence>MNYLRFRLQGLSYGLPLDIVKEVFFLPELTPLPEAPADIIGVLNLRGTLLPVMHLGKRLGLANPICLTTDIVITLEWQGLRVGVIVDTVEEVITLDPQQINPEPDYGRLNPLATAFMDGIAQVGENLILLVNPDTLIRSPEDVANLTDVDMETLVIPEDFYQLYAADMDTQGRSLLQQRKVDFAQTEKNSQEVEDPLILAIVKLEHERIGISLEYIREFVDISHYVPVPCCPEHIVGNMNLRGEIMTLIDIRPTLNLAQSAQHLRKAVVIEVDDISAAVLVEDVEDVLKVTYSDLRLSPFFGENHHRLGTVMQGDQIVTLLNTRQLLQGNSLMVEAA</sequence>
<reference evidence="2" key="1">
    <citation type="journal article" date="2022" name="Genome Biol. Evol.">
        <title>A New Gene Family Diagnostic for Intracellular Biomineralization of Amorphous Ca Carbonates by Cyanobacteria.</title>
        <authorList>
            <person name="Benzerara K."/>
            <person name="Duprat E."/>
            <person name="Bitard-Feildel T."/>
            <person name="Caumes G."/>
            <person name="Cassier-Chauvat C."/>
            <person name="Chauvat F."/>
            <person name="Dezi M."/>
            <person name="Diop S.I."/>
            <person name="Gaschignard G."/>
            <person name="Gorgen S."/>
            <person name="Gugger M."/>
            <person name="Lopez-Garcia P."/>
            <person name="Millet M."/>
            <person name="Skouri-Panet F."/>
            <person name="Moreira D."/>
            <person name="Callebaut I."/>
        </authorList>
    </citation>
    <scope>NUCLEOTIDE SEQUENCE</scope>
    <source>
        <strain evidence="2">G9</strain>
    </source>
</reference>
<dbReference type="Gene3D" id="2.40.50.180">
    <property type="entry name" value="CheA-289, Domain 4"/>
    <property type="match status" value="2"/>
</dbReference>
<organism evidence="2 3">
    <name type="scientific">Candidatus Synechococcus calcipolaris G9</name>
    <dbReference type="NCBI Taxonomy" id="1497997"/>
    <lineage>
        <taxon>Bacteria</taxon>
        <taxon>Bacillati</taxon>
        <taxon>Cyanobacteriota</taxon>
        <taxon>Cyanophyceae</taxon>
        <taxon>Synechococcales</taxon>
        <taxon>Synechococcaceae</taxon>
        <taxon>Synechococcus</taxon>
    </lineage>
</organism>
<dbReference type="EMBL" id="JAKKUT010000002">
    <property type="protein sequence ID" value="MDG2990999.1"/>
    <property type="molecule type" value="Genomic_DNA"/>
</dbReference>